<feature type="domain" description="vWA-MoxR associated protein C-terminal" evidence="1">
    <location>
        <begin position="409"/>
        <end position="646"/>
    </location>
</feature>
<dbReference type="InterPro" id="IPR029030">
    <property type="entry name" value="Caspase-like_dom_sf"/>
</dbReference>
<evidence type="ECO:0000313" key="2">
    <source>
        <dbReference type="EMBL" id="MDL2080552.1"/>
    </source>
</evidence>
<evidence type="ECO:0000259" key="1">
    <source>
        <dbReference type="Pfam" id="PF20028"/>
    </source>
</evidence>
<reference evidence="2 3" key="1">
    <citation type="submission" date="2023-05" db="EMBL/GenBank/DDBJ databases">
        <title>Streptomyces fuscus sp. nov., a brown-black pigment producing actinomyces isolated from dry sand of Sea duck farm.</title>
        <authorList>
            <person name="Xie J."/>
            <person name="Shen N."/>
        </authorList>
    </citation>
    <scope>NUCLEOTIDE SEQUENCE [LARGE SCALE GENOMIC DNA]</scope>
    <source>
        <strain evidence="2 3">GXMU-J15</strain>
    </source>
</reference>
<dbReference type="InterPro" id="IPR045450">
    <property type="entry name" value="VMAP_C"/>
</dbReference>
<dbReference type="Gene3D" id="3.40.50.1460">
    <property type="match status" value="1"/>
</dbReference>
<dbReference type="RefSeq" id="WP_285436144.1">
    <property type="nucleotide sequence ID" value="NZ_JASJUS010000034.1"/>
</dbReference>
<protein>
    <submittedName>
        <fullName evidence="2">Caspase family protein</fullName>
    </submittedName>
</protein>
<comment type="caution">
    <text evidence="2">The sequence shown here is derived from an EMBL/GenBank/DDBJ whole genome shotgun (WGS) entry which is preliminary data.</text>
</comment>
<organism evidence="2 3">
    <name type="scientific">Streptomyces fuscus</name>
    <dbReference type="NCBI Taxonomy" id="3048495"/>
    <lineage>
        <taxon>Bacteria</taxon>
        <taxon>Bacillati</taxon>
        <taxon>Actinomycetota</taxon>
        <taxon>Actinomycetes</taxon>
        <taxon>Kitasatosporales</taxon>
        <taxon>Streptomycetaceae</taxon>
        <taxon>Streptomyces</taxon>
    </lineage>
</organism>
<keyword evidence="3" id="KW-1185">Reference proteome</keyword>
<gene>
    <name evidence="2" type="ORF">QNN03_29315</name>
</gene>
<dbReference type="Proteomes" id="UP001241926">
    <property type="component" value="Unassembled WGS sequence"/>
</dbReference>
<sequence length="657" mass="72525">MSHRADSLAERTYALVVGVEHYGAVSREWRLPGAAHDAHRFARWLTTCAQVPPANVRLFLSPLPGTTLPDTDDLPPHRPATEANIKHALLTDLPSRDGDVLWIYWAGHGFVNGIDDPILPYADASAASISNLNLGSALRHWRSDSVSTGRFRHQIALVDACRVEERRVPALRFEQTTFREGLRVGGREQFVLYATRPGEVAKNRQGSPAGLFTQALLERLDGLSLEESVGRLTDIAQSLQRDFDDRRRNGQARQTPTFEIHRGWHDSAVLTAPDADDTSPRLDQPAWDRLAALARQHPLPACAHDAYRWAFDVCRVSAPVGNALPEGGLTEIVRDLDDRMGRPELPLALPFVRYLAAHAPDRAWGARLDSWVEETRLRLRAAPVPPAPAPPQEPGALHVQLGRAPLEQDAYLVRIWRYRGRFTSEWESGGSLPLSSARGEVGRQIAQLVERFVEEDPEGIAPDIERVEFHIPHDLLDEDFENWSVPAGAEDSGEPVGVLFEVVVRCPDQRKGVARQKWRAKWRALERQGPGGWEAPGANASQPVWLLSGNEVPGNLSALLQAQDLPVCVLAAVERDRLGDVLKAVFSSGVPVAVWRRGEPSDGAPGDLTTALVPPGEPIDPRKLPGTVRALRIAAQHPVVLLWDDPNRRPDSGRLMS</sequence>
<proteinExistence type="predicted"/>
<evidence type="ECO:0000313" key="3">
    <source>
        <dbReference type="Proteomes" id="UP001241926"/>
    </source>
</evidence>
<dbReference type="SUPFAM" id="SSF52129">
    <property type="entry name" value="Caspase-like"/>
    <property type="match status" value="1"/>
</dbReference>
<dbReference type="EMBL" id="JASJUS010000034">
    <property type="protein sequence ID" value="MDL2080552.1"/>
    <property type="molecule type" value="Genomic_DNA"/>
</dbReference>
<name>A0ABT7J9W8_9ACTN</name>
<accession>A0ABT7J9W8</accession>
<dbReference type="Pfam" id="PF20028">
    <property type="entry name" value="VMAP-C"/>
    <property type="match status" value="1"/>
</dbReference>